<evidence type="ECO:0000313" key="3">
    <source>
        <dbReference type="Proteomes" id="UP001432027"/>
    </source>
</evidence>
<feature type="compositionally biased region" description="Basic residues" evidence="1">
    <location>
        <begin position="60"/>
        <end position="74"/>
    </location>
</feature>
<feature type="non-terminal residue" evidence="2">
    <location>
        <position position="410"/>
    </location>
</feature>
<proteinExistence type="predicted"/>
<feature type="compositionally biased region" description="Basic and acidic residues" evidence="1">
    <location>
        <begin position="15"/>
        <end position="43"/>
    </location>
</feature>
<dbReference type="Proteomes" id="UP001432027">
    <property type="component" value="Unassembled WGS sequence"/>
</dbReference>
<gene>
    <name evidence="2" type="ORF">PENTCL1PPCAC_2257</name>
</gene>
<keyword evidence="3" id="KW-1185">Reference proteome</keyword>
<dbReference type="AlphaFoldDB" id="A0AAV5SA24"/>
<feature type="compositionally biased region" description="Basic residues" evidence="1">
    <location>
        <begin position="135"/>
        <end position="144"/>
    </location>
</feature>
<accession>A0AAV5SA24</accession>
<evidence type="ECO:0000313" key="2">
    <source>
        <dbReference type="EMBL" id="GMS80082.1"/>
    </source>
</evidence>
<dbReference type="EMBL" id="BTSX01000001">
    <property type="protein sequence ID" value="GMS80082.1"/>
    <property type="molecule type" value="Genomic_DNA"/>
</dbReference>
<feature type="region of interest" description="Disordered" evidence="1">
    <location>
        <begin position="1"/>
        <end position="104"/>
    </location>
</feature>
<feature type="non-terminal residue" evidence="2">
    <location>
        <position position="1"/>
    </location>
</feature>
<evidence type="ECO:0000256" key="1">
    <source>
        <dbReference type="SAM" id="MobiDB-lite"/>
    </source>
</evidence>
<reference evidence="2" key="1">
    <citation type="submission" date="2023-10" db="EMBL/GenBank/DDBJ databases">
        <title>Genome assembly of Pristionchus species.</title>
        <authorList>
            <person name="Yoshida K."/>
            <person name="Sommer R.J."/>
        </authorList>
    </citation>
    <scope>NUCLEOTIDE SEQUENCE</scope>
    <source>
        <strain evidence="2">RS0144</strain>
    </source>
</reference>
<organism evidence="2 3">
    <name type="scientific">Pristionchus entomophagus</name>
    <dbReference type="NCBI Taxonomy" id="358040"/>
    <lineage>
        <taxon>Eukaryota</taxon>
        <taxon>Metazoa</taxon>
        <taxon>Ecdysozoa</taxon>
        <taxon>Nematoda</taxon>
        <taxon>Chromadorea</taxon>
        <taxon>Rhabditida</taxon>
        <taxon>Rhabditina</taxon>
        <taxon>Diplogasteromorpha</taxon>
        <taxon>Diplogasteroidea</taxon>
        <taxon>Neodiplogasteridae</taxon>
        <taxon>Pristionchus</taxon>
    </lineage>
</organism>
<name>A0AAV5SA24_9BILA</name>
<feature type="region of interest" description="Disordered" evidence="1">
    <location>
        <begin position="129"/>
        <end position="149"/>
    </location>
</feature>
<sequence length="410" mass="47198">SVSSNEFMIDAGSLQRREDSESRREGERKRVEERRRQLEKEVSVDGGNTSMDEIESFKDIKKKLIKRTMLRKKRSSQDSETSFHLKKSKEEEKAERRRQRSELRFLKNQGLQTDLIDHSLSSTKSFTQITTQTHGTKKASRKSQTKLTSIERPSTVALEYPISMRRKISRNSIDPSTLSIVSLESPSPINQIDLSTHQFIDLSTAPPSSSFSHDTVLREWSNDDLMRLKQRNEEVKMRRKSSEVEKKLKRRRKVDVSVSGTMRESISSASSISSLLSPENNMAMDEDGMRVTEVSMDVYLLNGQLHQSGYQLIIDPIEGKKEEKTENRSIPSSNGVKRIEIRYDWEEELEDEEDEIIGKSGTEIVGEEEEMEDWCVEAETQTQSNVMERAIQMNGMDMEGINREWGTQSD</sequence>
<feature type="compositionally biased region" description="Basic and acidic residues" evidence="1">
    <location>
        <begin position="75"/>
        <end position="104"/>
    </location>
</feature>
<protein>
    <submittedName>
        <fullName evidence="2">Uncharacterized protein</fullName>
    </submittedName>
</protein>
<feature type="region of interest" description="Disordered" evidence="1">
    <location>
        <begin position="352"/>
        <end position="373"/>
    </location>
</feature>
<comment type="caution">
    <text evidence="2">The sequence shown here is derived from an EMBL/GenBank/DDBJ whole genome shotgun (WGS) entry which is preliminary data.</text>
</comment>